<feature type="region of interest" description="Disordered" evidence="1">
    <location>
        <begin position="520"/>
        <end position="608"/>
    </location>
</feature>
<protein>
    <submittedName>
        <fullName evidence="3">Uncharacterized protein</fullName>
    </submittedName>
</protein>
<evidence type="ECO:0000256" key="2">
    <source>
        <dbReference type="SAM" id="Phobius"/>
    </source>
</evidence>
<feature type="compositionally biased region" description="Low complexity" evidence="1">
    <location>
        <begin position="220"/>
        <end position="245"/>
    </location>
</feature>
<feature type="region of interest" description="Disordered" evidence="1">
    <location>
        <begin position="681"/>
        <end position="712"/>
    </location>
</feature>
<keyword evidence="2" id="KW-0812">Transmembrane</keyword>
<feature type="transmembrane region" description="Helical" evidence="2">
    <location>
        <begin position="770"/>
        <end position="791"/>
    </location>
</feature>
<organism evidence="3 4">
    <name type="scientific">Cutaneotrichosporon cavernicola</name>
    <dbReference type="NCBI Taxonomy" id="279322"/>
    <lineage>
        <taxon>Eukaryota</taxon>
        <taxon>Fungi</taxon>
        <taxon>Dikarya</taxon>
        <taxon>Basidiomycota</taxon>
        <taxon>Agaricomycotina</taxon>
        <taxon>Tremellomycetes</taxon>
        <taxon>Trichosporonales</taxon>
        <taxon>Trichosporonaceae</taxon>
        <taxon>Cutaneotrichosporon</taxon>
    </lineage>
</organism>
<keyword evidence="4" id="KW-1185">Reference proteome</keyword>
<keyword evidence="2" id="KW-0472">Membrane</keyword>
<evidence type="ECO:0000313" key="4">
    <source>
        <dbReference type="Proteomes" id="UP001233271"/>
    </source>
</evidence>
<feature type="region of interest" description="Disordered" evidence="1">
    <location>
        <begin position="1"/>
        <end position="295"/>
    </location>
</feature>
<feature type="compositionally biased region" description="Basic residues" evidence="1">
    <location>
        <begin position="442"/>
        <end position="453"/>
    </location>
</feature>
<feature type="compositionally biased region" description="Polar residues" evidence="1">
    <location>
        <begin position="24"/>
        <end position="34"/>
    </location>
</feature>
<feature type="compositionally biased region" description="Basic residues" evidence="1">
    <location>
        <begin position="559"/>
        <end position="580"/>
    </location>
</feature>
<feature type="compositionally biased region" description="Polar residues" evidence="1">
    <location>
        <begin position="86"/>
        <end position="96"/>
    </location>
</feature>
<feature type="region of interest" description="Disordered" evidence="1">
    <location>
        <begin position="307"/>
        <end position="471"/>
    </location>
</feature>
<feature type="compositionally biased region" description="Polar residues" evidence="1">
    <location>
        <begin position="164"/>
        <end position="180"/>
    </location>
</feature>
<dbReference type="KEGG" id="ccac:CcaHIS019_0401170"/>
<feature type="compositionally biased region" description="Acidic residues" evidence="1">
    <location>
        <begin position="592"/>
        <end position="601"/>
    </location>
</feature>
<reference evidence="3" key="1">
    <citation type="journal article" date="2023" name="BMC Genomics">
        <title>Chromosome-level genome assemblies of Cutaneotrichosporon spp. (Trichosporonales, Basidiomycota) reveal imbalanced evolution between nucleotide sequences and chromosome synteny.</title>
        <authorList>
            <person name="Kobayashi Y."/>
            <person name="Kayamori A."/>
            <person name="Aoki K."/>
            <person name="Shiwa Y."/>
            <person name="Matsutani M."/>
            <person name="Fujita N."/>
            <person name="Sugita T."/>
            <person name="Iwasaki W."/>
            <person name="Tanaka N."/>
            <person name="Takashima M."/>
        </authorList>
    </citation>
    <scope>NUCLEOTIDE SEQUENCE</scope>
    <source>
        <strain evidence="3">HIS019</strain>
    </source>
</reference>
<feature type="compositionally biased region" description="Polar residues" evidence="1">
    <location>
        <begin position="351"/>
        <end position="370"/>
    </location>
</feature>
<gene>
    <name evidence="3" type="ORF">CcaverHIS019_0401170</name>
</gene>
<dbReference type="Proteomes" id="UP001233271">
    <property type="component" value="Chromosome 4"/>
</dbReference>
<feature type="compositionally biased region" description="Low complexity" evidence="1">
    <location>
        <begin position="1"/>
        <end position="18"/>
    </location>
</feature>
<accession>A0AA48L3K4</accession>
<keyword evidence="2" id="KW-1133">Transmembrane helix</keyword>
<feature type="compositionally biased region" description="Polar residues" evidence="1">
    <location>
        <begin position="520"/>
        <end position="544"/>
    </location>
</feature>
<dbReference type="EMBL" id="AP028215">
    <property type="protein sequence ID" value="BEI91297.1"/>
    <property type="molecule type" value="Genomic_DNA"/>
</dbReference>
<sequence>MAAAEGSSSRSLSGTAGSPLPRTTPGQLTSPSSPRSERTASPIPPSNASAYSYSSAQGSRSGSGSTSHHTHTPVSPQYTFGGHTPMSPQSFASGTTAGLLPTHLAVPDPDELGTVLEGEREIDLGTPPTLSPEPQPQPQHPDPSGEDARAGSPESVASAASMGGTPTSRSHQSGHSSWQFHESHAASSAAINIAHKQRVSQAPPLPDKPYTAPPSATNRPLTPTAATSLLAAAASSLATPTMSATRLSTSTMASSIRRKSRTGAKSPLGDEDAPPVPSVPTGAMYMPSAGPSAAAELKAAIDAGAAPPHYSFLDQDPTEADENSPPHGGVMTFSGSDRRASSASALVHGSSPHSSNSTRKHLSFQSQQSEAFGYGGYGTSSSMADVGDSTGSGSQAGKTDRTARLSAQSFRDQWPTFAGGPAPAWGKRESNRFSLKSFKSGRSGKSRNGKRRSNGNPLDVAGRGSNETDDWVDDDEADLVALMRRAAVLERLLRHGKRASNMNANPRMVQRYSHWSIASTSLSNYGPSRVATSRSRSGSPVKSQTPPPQRRSASSATTHTHRSKRSATSSLRHRLQRKLGMRTGGRDFQEVGSDDGGDLTEPDMTVEGIEDDSSMSIRTPQTPIRRAFSTSFSQQRVTPSPNAGVGVIVFPELAALPPLEPPRHDGEVCAQACLPPSVAVPYTPLAPPPEAKRDSRIKNKHTRTASGGSDGLLHQRSLRSLKNLRHAFDEKAGGGFSDNRASVHSATVLMGDVPTCDQRFGVRRARRLRIVAAIVCICGIILIVGLLAGLLTRRDRQ</sequence>
<feature type="compositionally biased region" description="Polar residues" evidence="1">
    <location>
        <begin position="379"/>
        <end position="397"/>
    </location>
</feature>
<proteinExistence type="predicted"/>
<feature type="compositionally biased region" description="Pro residues" evidence="1">
    <location>
        <begin position="129"/>
        <end position="141"/>
    </location>
</feature>
<feature type="compositionally biased region" description="Low complexity" evidence="1">
    <location>
        <begin position="185"/>
        <end position="194"/>
    </location>
</feature>
<evidence type="ECO:0000256" key="1">
    <source>
        <dbReference type="SAM" id="MobiDB-lite"/>
    </source>
</evidence>
<dbReference type="RefSeq" id="XP_060456562.1">
    <property type="nucleotide sequence ID" value="XM_060599917.1"/>
</dbReference>
<evidence type="ECO:0000313" key="3">
    <source>
        <dbReference type="EMBL" id="BEI91297.1"/>
    </source>
</evidence>
<name>A0AA48L3K4_9TREE</name>
<feature type="compositionally biased region" description="Low complexity" evidence="1">
    <location>
        <begin position="46"/>
        <end position="76"/>
    </location>
</feature>
<dbReference type="AlphaFoldDB" id="A0AA48L3K4"/>
<dbReference type="GeneID" id="85495167"/>